<dbReference type="InterPro" id="IPR005135">
    <property type="entry name" value="Endo/exonuclease/phosphatase"/>
</dbReference>
<proteinExistence type="predicted"/>
<keyword evidence="4" id="KW-1185">Reference proteome</keyword>
<protein>
    <recommendedName>
        <fullName evidence="2">Endonuclease/exonuclease/phosphatase domain-containing protein</fullName>
    </recommendedName>
</protein>
<dbReference type="Proteomes" id="UP000612855">
    <property type="component" value="Unassembled WGS sequence"/>
</dbReference>
<dbReference type="Gene3D" id="3.60.10.10">
    <property type="entry name" value="Endonuclease/exonuclease/phosphatase"/>
    <property type="match status" value="1"/>
</dbReference>
<dbReference type="InterPro" id="IPR036691">
    <property type="entry name" value="Endo/exonu/phosph_ase_sf"/>
</dbReference>
<reference evidence="4" key="1">
    <citation type="journal article" date="2019" name="Int. J. Syst. Evol. Microbiol.">
        <title>The Global Catalogue of Microorganisms (GCM) 10K type strain sequencing project: providing services to taxonomists for standard genome sequencing and annotation.</title>
        <authorList>
            <consortium name="The Broad Institute Genomics Platform"/>
            <consortium name="The Broad Institute Genome Sequencing Center for Infectious Disease"/>
            <person name="Wu L."/>
            <person name="Ma J."/>
        </authorList>
    </citation>
    <scope>NUCLEOTIDE SEQUENCE [LARGE SCALE GENOMIC DNA]</scope>
    <source>
        <strain evidence="4">CGMCC 1.12664</strain>
    </source>
</reference>
<sequence length="364" mass="38282">MAVAEILAGLSPDVAVLAGIDYDRGGAALTALAGAVERALAEHAGRPDPCDPSPFPPDTHFSRIDPPRRTGSAPPETGGPPAWRASLPRPSRIGQCPQRSPPAPTARALQASAAPPAFHTFTTLPNTGLQTGLDLDGDGRHGGPGDAQGYGRFSGQGGLAVISRWPVDLMVDHSARLWRDMPDTLLIDAEGREGAQASGADVQRLSSTAHWELRVTPPRGKPVTLMIFHATPPVFDGPEDRNGRRNHDEVIFWKHRLDGDFGPAPDPPYVIAGAANLDPSGGDGRGAAIRGLLSDPRLRDPPGLTGKATVDWPDPGPGRLRVDYLLPSADLILTGSGLAPDSPASRHRAIWIDIDLQAATAPPD</sequence>
<name>A0A917A9P5_9RHOB</name>
<dbReference type="EMBL" id="BMFJ01000001">
    <property type="protein sequence ID" value="GGE37113.1"/>
    <property type="molecule type" value="Genomic_DNA"/>
</dbReference>
<feature type="domain" description="Endonuclease/exonuclease/phosphatase" evidence="2">
    <location>
        <begin position="3"/>
        <end position="347"/>
    </location>
</feature>
<evidence type="ECO:0000259" key="2">
    <source>
        <dbReference type="Pfam" id="PF03372"/>
    </source>
</evidence>
<feature type="region of interest" description="Disordered" evidence="1">
    <location>
        <begin position="43"/>
        <end position="88"/>
    </location>
</feature>
<dbReference type="Pfam" id="PF03372">
    <property type="entry name" value="Exo_endo_phos"/>
    <property type="match status" value="1"/>
</dbReference>
<dbReference type="GO" id="GO:0003824">
    <property type="term" value="F:catalytic activity"/>
    <property type="evidence" value="ECO:0007669"/>
    <property type="project" value="InterPro"/>
</dbReference>
<dbReference type="AlphaFoldDB" id="A0A917A9P5"/>
<evidence type="ECO:0000313" key="4">
    <source>
        <dbReference type="Proteomes" id="UP000612855"/>
    </source>
</evidence>
<gene>
    <name evidence="3" type="ORF">GCM10011360_26140</name>
</gene>
<evidence type="ECO:0000256" key="1">
    <source>
        <dbReference type="SAM" id="MobiDB-lite"/>
    </source>
</evidence>
<accession>A0A917A9P5</accession>
<evidence type="ECO:0000313" key="3">
    <source>
        <dbReference type="EMBL" id="GGE37113.1"/>
    </source>
</evidence>
<dbReference type="SUPFAM" id="SSF56219">
    <property type="entry name" value="DNase I-like"/>
    <property type="match status" value="1"/>
</dbReference>
<comment type="caution">
    <text evidence="3">The sequence shown here is derived from an EMBL/GenBank/DDBJ whole genome shotgun (WGS) entry which is preliminary data.</text>
</comment>
<organism evidence="3 4">
    <name type="scientific">Primorskyibacter flagellatus</name>
    <dbReference type="NCBI Taxonomy" id="1387277"/>
    <lineage>
        <taxon>Bacteria</taxon>
        <taxon>Pseudomonadati</taxon>
        <taxon>Pseudomonadota</taxon>
        <taxon>Alphaproteobacteria</taxon>
        <taxon>Rhodobacterales</taxon>
        <taxon>Roseobacteraceae</taxon>
        <taxon>Primorskyibacter</taxon>
    </lineage>
</organism>